<reference evidence="2 3" key="1">
    <citation type="submission" date="2019-05" db="EMBL/GenBank/DDBJ databases">
        <title>Draft genome sequence of Nonomuraea zeae DSM 100528.</title>
        <authorList>
            <person name="Saricaoglu S."/>
            <person name="Isik K."/>
        </authorList>
    </citation>
    <scope>NUCLEOTIDE SEQUENCE [LARGE SCALE GENOMIC DNA]</scope>
    <source>
        <strain evidence="2 3">DSM 100528</strain>
    </source>
</reference>
<dbReference type="InterPro" id="IPR046867">
    <property type="entry name" value="AldOxase/xan_DH_MoCoBD2"/>
</dbReference>
<feature type="non-terminal residue" evidence="2">
    <location>
        <position position="149"/>
    </location>
</feature>
<feature type="domain" description="Aldehyde oxidase/xanthine dehydrogenase second molybdopterin binding" evidence="1">
    <location>
        <begin position="13"/>
        <end position="138"/>
    </location>
</feature>
<proteinExistence type="predicted"/>
<keyword evidence="3" id="KW-1185">Reference proteome</keyword>
<dbReference type="Pfam" id="PF20256">
    <property type="entry name" value="MoCoBD_2"/>
    <property type="match status" value="1"/>
</dbReference>
<dbReference type="InterPro" id="IPR052516">
    <property type="entry name" value="N-heterocyclic_Hydroxylase"/>
</dbReference>
<dbReference type="InterPro" id="IPR037165">
    <property type="entry name" value="AldOxase/xan_DH_Mopterin-bd_sf"/>
</dbReference>
<gene>
    <name evidence="2" type="ORF">ETD85_59010</name>
</gene>
<sequence>MPLPGGRTPSGGGPVSVSVGSDGVISVRAGKVELGQGVLTALAQIAADALGADLGQIRMLPARTGAGPDEGFTSGSLSIARSGPALRAACARVRAACTAEAARRWGVSPGQVTVRHGEFRYGDQTATYADLAKAATLRTAAPETTAPTT</sequence>
<dbReference type="EMBL" id="VCKX01000465">
    <property type="protein sequence ID" value="TMR11769.1"/>
    <property type="molecule type" value="Genomic_DNA"/>
</dbReference>
<organism evidence="2 3">
    <name type="scientific">Nonomuraea zeae</name>
    <dbReference type="NCBI Taxonomy" id="1642303"/>
    <lineage>
        <taxon>Bacteria</taxon>
        <taxon>Bacillati</taxon>
        <taxon>Actinomycetota</taxon>
        <taxon>Actinomycetes</taxon>
        <taxon>Streptosporangiales</taxon>
        <taxon>Streptosporangiaceae</taxon>
        <taxon>Nonomuraea</taxon>
    </lineage>
</organism>
<name>A0A5S4F725_9ACTN</name>
<dbReference type="AlphaFoldDB" id="A0A5S4F725"/>
<dbReference type="PANTHER" id="PTHR47495">
    <property type="entry name" value="ALDEHYDE DEHYDROGENASE"/>
    <property type="match status" value="1"/>
</dbReference>
<dbReference type="SUPFAM" id="SSF56003">
    <property type="entry name" value="Molybdenum cofactor-binding domain"/>
    <property type="match status" value="1"/>
</dbReference>
<accession>A0A5S4F725</accession>
<evidence type="ECO:0000313" key="2">
    <source>
        <dbReference type="EMBL" id="TMR11769.1"/>
    </source>
</evidence>
<dbReference type="PANTHER" id="PTHR47495:SF1">
    <property type="entry name" value="BLL3820 PROTEIN"/>
    <property type="match status" value="1"/>
</dbReference>
<comment type="caution">
    <text evidence="2">The sequence shown here is derived from an EMBL/GenBank/DDBJ whole genome shotgun (WGS) entry which is preliminary data.</text>
</comment>
<protein>
    <submittedName>
        <fullName evidence="2">Xanthine dehydrogenase family protein molybdopterin-binding subunit</fullName>
    </submittedName>
</protein>
<evidence type="ECO:0000259" key="1">
    <source>
        <dbReference type="Pfam" id="PF20256"/>
    </source>
</evidence>
<dbReference type="Gene3D" id="3.30.365.10">
    <property type="entry name" value="Aldehyde oxidase/xanthine dehydrogenase, molybdopterin binding domain"/>
    <property type="match status" value="1"/>
</dbReference>
<evidence type="ECO:0000313" key="3">
    <source>
        <dbReference type="Proteomes" id="UP000306628"/>
    </source>
</evidence>
<dbReference type="GO" id="GO:0016491">
    <property type="term" value="F:oxidoreductase activity"/>
    <property type="evidence" value="ECO:0007669"/>
    <property type="project" value="InterPro"/>
</dbReference>
<dbReference type="Proteomes" id="UP000306628">
    <property type="component" value="Unassembled WGS sequence"/>
</dbReference>